<accession>A0ABC8M890</accession>
<dbReference type="Proteomes" id="UP001642260">
    <property type="component" value="Unassembled WGS sequence"/>
</dbReference>
<dbReference type="EMBL" id="CAKOAT010978487">
    <property type="protein sequence ID" value="CAH8392037.1"/>
    <property type="molecule type" value="Genomic_DNA"/>
</dbReference>
<evidence type="ECO:0000313" key="2">
    <source>
        <dbReference type="EMBL" id="CAH8392037.1"/>
    </source>
</evidence>
<dbReference type="PANTHER" id="PTHR38926:SF58">
    <property type="entry name" value="F-BOX DOMAIN-CONTAINING PROTEIN"/>
    <property type="match status" value="1"/>
</dbReference>
<keyword evidence="3" id="KW-1185">Reference proteome</keyword>
<sequence length="270" mass="31265">MDKADSSKQVSKWETLDRDILSVIFRKLNVEDLTMGASRVCISWFLASHNKSLWKTIDLEKFQEVDKRLKTLLSRIVFTENFKQSFINETSRSLRNITKFSRSVPENLFFGCCSSLDDECLMLAAASMPNIEKLALPRWCYLSKVGERCSNLTNFKYVGCLGKETAEKIVSYLKNIERLSLQYAYISRPGVLRLITGLQDLVILNISHCREFDDETVTMENIVQAANQKHVQFIRCSNNCTGCKDKRWFEGFRSYGSESWRNDEIKELEL</sequence>
<protein>
    <recommendedName>
        <fullName evidence="1">F-box domain-containing protein</fullName>
    </recommendedName>
</protein>
<dbReference type="SUPFAM" id="SSF52047">
    <property type="entry name" value="RNI-like"/>
    <property type="match status" value="1"/>
</dbReference>
<gene>
    <name evidence="2" type="ORF">ERUC_LOCUS44520</name>
</gene>
<dbReference type="SUPFAM" id="SSF81383">
    <property type="entry name" value="F-box domain"/>
    <property type="match status" value="1"/>
</dbReference>
<feature type="domain" description="F-box" evidence="1">
    <location>
        <begin position="19"/>
        <end position="59"/>
    </location>
</feature>
<reference evidence="2 3" key="1">
    <citation type="submission" date="2022-03" db="EMBL/GenBank/DDBJ databases">
        <authorList>
            <person name="Macdonald S."/>
            <person name="Ahmed S."/>
            <person name="Newling K."/>
        </authorList>
    </citation>
    <scope>NUCLEOTIDE SEQUENCE [LARGE SCALE GENOMIC DNA]</scope>
</reference>
<dbReference type="PANTHER" id="PTHR38926">
    <property type="entry name" value="F-BOX DOMAIN CONTAINING PROTEIN, EXPRESSED"/>
    <property type="match status" value="1"/>
</dbReference>
<proteinExistence type="predicted"/>
<evidence type="ECO:0000259" key="1">
    <source>
        <dbReference type="Pfam" id="PF12937"/>
    </source>
</evidence>
<dbReference type="InterPro" id="IPR036047">
    <property type="entry name" value="F-box-like_dom_sf"/>
</dbReference>
<dbReference type="InterPro" id="IPR001810">
    <property type="entry name" value="F-box_dom"/>
</dbReference>
<dbReference type="Pfam" id="PF12937">
    <property type="entry name" value="F-box-like"/>
    <property type="match status" value="1"/>
</dbReference>
<organism evidence="2 3">
    <name type="scientific">Eruca vesicaria subsp. sativa</name>
    <name type="common">Garden rocket</name>
    <name type="synonym">Eruca sativa</name>
    <dbReference type="NCBI Taxonomy" id="29727"/>
    <lineage>
        <taxon>Eukaryota</taxon>
        <taxon>Viridiplantae</taxon>
        <taxon>Streptophyta</taxon>
        <taxon>Embryophyta</taxon>
        <taxon>Tracheophyta</taxon>
        <taxon>Spermatophyta</taxon>
        <taxon>Magnoliopsida</taxon>
        <taxon>eudicotyledons</taxon>
        <taxon>Gunneridae</taxon>
        <taxon>Pentapetalae</taxon>
        <taxon>rosids</taxon>
        <taxon>malvids</taxon>
        <taxon>Brassicales</taxon>
        <taxon>Brassicaceae</taxon>
        <taxon>Brassiceae</taxon>
        <taxon>Eruca</taxon>
    </lineage>
</organism>
<dbReference type="AlphaFoldDB" id="A0ABC8M890"/>
<comment type="caution">
    <text evidence="2">The sequence shown here is derived from an EMBL/GenBank/DDBJ whole genome shotgun (WGS) entry which is preliminary data.</text>
</comment>
<name>A0ABC8M890_ERUVS</name>
<dbReference type="InterPro" id="IPR032675">
    <property type="entry name" value="LRR_dom_sf"/>
</dbReference>
<evidence type="ECO:0000313" key="3">
    <source>
        <dbReference type="Proteomes" id="UP001642260"/>
    </source>
</evidence>
<dbReference type="Gene3D" id="3.80.10.10">
    <property type="entry name" value="Ribonuclease Inhibitor"/>
    <property type="match status" value="1"/>
</dbReference>